<reference evidence="2 3" key="1">
    <citation type="submission" date="2019-06" db="EMBL/GenBank/DDBJ databases">
        <title>A complete genome sequence for Luteibacter pinisoli MAH-14.</title>
        <authorList>
            <person name="Baltrus D.A."/>
        </authorList>
    </citation>
    <scope>NUCLEOTIDE SEQUENCE [LARGE SCALE GENOMIC DNA]</scope>
    <source>
        <strain evidence="2 3">MAH-14</strain>
    </source>
</reference>
<dbReference type="KEGG" id="lpy:FIV34_00325"/>
<keyword evidence="3" id="KW-1185">Reference proteome</keyword>
<evidence type="ECO:0000256" key="1">
    <source>
        <dbReference type="SAM" id="SignalP"/>
    </source>
</evidence>
<evidence type="ECO:0008006" key="4">
    <source>
        <dbReference type="Google" id="ProtNLM"/>
    </source>
</evidence>
<organism evidence="2 3">
    <name type="scientific">Luteibacter pinisoli</name>
    <dbReference type="NCBI Taxonomy" id="2589080"/>
    <lineage>
        <taxon>Bacteria</taxon>
        <taxon>Pseudomonadati</taxon>
        <taxon>Pseudomonadota</taxon>
        <taxon>Gammaproteobacteria</taxon>
        <taxon>Lysobacterales</taxon>
        <taxon>Rhodanobacteraceae</taxon>
        <taxon>Luteibacter</taxon>
    </lineage>
</organism>
<dbReference type="RefSeq" id="WP_139978529.1">
    <property type="nucleotide sequence ID" value="NZ_CP041046.1"/>
</dbReference>
<feature type="signal peptide" evidence="1">
    <location>
        <begin position="1"/>
        <end position="24"/>
    </location>
</feature>
<protein>
    <recommendedName>
        <fullName evidence="4">Secreted protein</fullName>
    </recommendedName>
</protein>
<evidence type="ECO:0000313" key="2">
    <source>
        <dbReference type="EMBL" id="QDE37750.1"/>
    </source>
</evidence>
<accession>A0A4Y5YXP5</accession>
<proteinExistence type="predicted"/>
<keyword evidence="1" id="KW-0732">Signal</keyword>
<dbReference type="AlphaFoldDB" id="A0A4Y5YXP5"/>
<sequence length="132" mass="14256">MHSKVSRIISAAVLLFLVPLVASATPPTGAWRGMVWTGKKQMILTVHFDGPKATLALGDPYNCRVTMAGLTDYGNRVAYRSEIGPGADGFCDTVRDAPFVARPLGTDELQIGLDTPGDHWQGQLQRMSPLSM</sequence>
<dbReference type="Proteomes" id="UP000316093">
    <property type="component" value="Chromosome"/>
</dbReference>
<name>A0A4Y5YXP5_9GAMM</name>
<evidence type="ECO:0000313" key="3">
    <source>
        <dbReference type="Proteomes" id="UP000316093"/>
    </source>
</evidence>
<dbReference type="EMBL" id="CP041046">
    <property type="protein sequence ID" value="QDE37750.1"/>
    <property type="molecule type" value="Genomic_DNA"/>
</dbReference>
<gene>
    <name evidence="2" type="ORF">FIV34_00325</name>
</gene>
<feature type="chain" id="PRO_5040838163" description="Secreted protein" evidence="1">
    <location>
        <begin position="25"/>
        <end position="132"/>
    </location>
</feature>